<keyword evidence="1" id="KW-0812">Transmembrane</keyword>
<gene>
    <name evidence="3" type="ORF">DFR61_1754</name>
    <name evidence="2" type="ORF">NCTC10597_00843</name>
</gene>
<keyword evidence="1" id="KW-1133">Transmembrane helix</keyword>
<protein>
    <submittedName>
        <fullName evidence="2">Predicted membrane protein</fullName>
    </submittedName>
</protein>
<sequence>MDLCPNCLHEVSKKDRICPVCKQKLVKKRSKKFMISFLSIVILIGGVAIFYKNAHSKDRIMNKFESALANHDASALEKLVVHTDSSKITKSEAAALSRLVTAVGEVKTAAYFKAVEQNDLMHTYKMVAPEASIEKSVNPDLTYEIKGVSSKNVIPGLYEIEGVFLPKDFPTTSIAKQLVVEQDTQIDEDLFNSSPISFRNIDLGLISNVALQHGKNSVPILTLIEKSPFSIPNRYKAEFRLVADLPWGKTTSKKLFIDEVSSSFSVNLVNEETESKMNKLGEQLHLALMKKNFDTTVFSSNALKNIKKMKKTEIEYSSSFLSPATVAVDDENHITGLIAWYNHNSADYFNLYLKYDPATNDFTIEKVGDIYNSDENWMDHVLPNLPKQPENLVAAFLKANFNTFLDNSEFVKKNVVRLNATTLIMGQVPNIEVEKFNRIEDDLIDVSIIQYFGERKLHFDAIFSANKDQYWRITKMTALTEKNN</sequence>
<feature type="transmembrane region" description="Helical" evidence="1">
    <location>
        <begin position="33"/>
        <end position="51"/>
    </location>
</feature>
<evidence type="ECO:0000313" key="4">
    <source>
        <dbReference type="Proteomes" id="UP000254330"/>
    </source>
</evidence>
<dbReference type="Proteomes" id="UP000294641">
    <property type="component" value="Unassembled WGS sequence"/>
</dbReference>
<organism evidence="2 4">
    <name type="scientific">Kurthia zopfii</name>
    <dbReference type="NCBI Taxonomy" id="1650"/>
    <lineage>
        <taxon>Bacteria</taxon>
        <taxon>Bacillati</taxon>
        <taxon>Bacillota</taxon>
        <taxon>Bacilli</taxon>
        <taxon>Bacillales</taxon>
        <taxon>Caryophanaceae</taxon>
        <taxon>Kurthia</taxon>
    </lineage>
</organism>
<dbReference type="EMBL" id="SNZG01000075">
    <property type="protein sequence ID" value="TDR31484.1"/>
    <property type="molecule type" value="Genomic_DNA"/>
</dbReference>
<keyword evidence="1" id="KW-0472">Membrane</keyword>
<evidence type="ECO:0000256" key="1">
    <source>
        <dbReference type="SAM" id="Phobius"/>
    </source>
</evidence>
<dbReference type="AlphaFoldDB" id="A0A8B4Q891"/>
<accession>A0A8B4Q891</accession>
<proteinExistence type="predicted"/>
<dbReference type="OrthoDB" id="1682769at2"/>
<reference evidence="2 4" key="1">
    <citation type="submission" date="2018-06" db="EMBL/GenBank/DDBJ databases">
        <authorList>
            <consortium name="Pathogen Informatics"/>
            <person name="Doyle S."/>
        </authorList>
    </citation>
    <scope>NUCLEOTIDE SEQUENCE [LARGE SCALE GENOMIC DNA]</scope>
    <source>
        <strain evidence="2 4">NCTC10597</strain>
    </source>
</reference>
<comment type="caution">
    <text evidence="2">The sequence shown here is derived from an EMBL/GenBank/DDBJ whole genome shotgun (WGS) entry which is preliminary data.</text>
</comment>
<evidence type="ECO:0000313" key="5">
    <source>
        <dbReference type="Proteomes" id="UP000294641"/>
    </source>
</evidence>
<evidence type="ECO:0000313" key="3">
    <source>
        <dbReference type="EMBL" id="TDR31484.1"/>
    </source>
</evidence>
<keyword evidence="5" id="KW-1185">Reference proteome</keyword>
<dbReference type="EMBL" id="UGNP01000001">
    <property type="protein sequence ID" value="STX09173.1"/>
    <property type="molecule type" value="Genomic_DNA"/>
</dbReference>
<evidence type="ECO:0000313" key="2">
    <source>
        <dbReference type="EMBL" id="STX09173.1"/>
    </source>
</evidence>
<dbReference type="Proteomes" id="UP000254330">
    <property type="component" value="Unassembled WGS sequence"/>
</dbReference>
<name>A0A8B4Q891_9BACL</name>
<dbReference type="RefSeq" id="WP_109350926.1">
    <property type="nucleotide sequence ID" value="NZ_BJUE01000103.1"/>
</dbReference>
<reference evidence="3 5" key="2">
    <citation type="submission" date="2019-03" db="EMBL/GenBank/DDBJ databases">
        <title>Genomic Encyclopedia of Type Strains, Phase IV (KMG-IV): sequencing the most valuable type-strain genomes for metagenomic binning, comparative biology and taxonomic classification.</title>
        <authorList>
            <person name="Goeker M."/>
        </authorList>
    </citation>
    <scope>NUCLEOTIDE SEQUENCE [LARGE SCALE GENOMIC DNA]</scope>
    <source>
        <strain evidence="3 5">DSM 20580</strain>
    </source>
</reference>